<dbReference type="SUPFAM" id="SSF50978">
    <property type="entry name" value="WD40 repeat-like"/>
    <property type="match status" value="1"/>
</dbReference>
<evidence type="ECO:0000256" key="1">
    <source>
        <dbReference type="ARBA" id="ARBA00004496"/>
    </source>
</evidence>
<evidence type="ECO:0000256" key="2">
    <source>
        <dbReference type="ARBA" id="ARBA00022490"/>
    </source>
</evidence>
<dbReference type="AlphaFoldDB" id="A0AAV4MDY3"/>
<evidence type="ECO:0000313" key="7">
    <source>
        <dbReference type="Proteomes" id="UP001054837"/>
    </source>
</evidence>
<keyword evidence="7" id="KW-1185">Reference proteome</keyword>
<name>A0AAV4MDY3_9ARAC</name>
<dbReference type="GO" id="GO:0005737">
    <property type="term" value="C:cytoplasm"/>
    <property type="evidence" value="ECO:0007669"/>
    <property type="project" value="UniProtKB-SubCell"/>
</dbReference>
<dbReference type="InterPro" id="IPR036322">
    <property type="entry name" value="WD40_repeat_dom_sf"/>
</dbReference>
<dbReference type="Gene3D" id="2.130.10.10">
    <property type="entry name" value="YVTN repeat-like/Quinoprotein amine dehydrogenase"/>
    <property type="match status" value="1"/>
</dbReference>
<keyword evidence="2" id="KW-0963">Cytoplasm</keyword>
<evidence type="ECO:0000256" key="4">
    <source>
        <dbReference type="ARBA" id="ARBA00022694"/>
    </source>
</evidence>
<dbReference type="Proteomes" id="UP001054837">
    <property type="component" value="Unassembled WGS sequence"/>
</dbReference>
<keyword evidence="3" id="KW-0853">WD repeat</keyword>
<dbReference type="PANTHER" id="PTHR14344">
    <property type="entry name" value="WD REPEAT PROTEIN"/>
    <property type="match status" value="1"/>
</dbReference>
<gene>
    <name evidence="6" type="primary">Wdr6</name>
    <name evidence="6" type="ORF">CDAR_247381</name>
</gene>
<protein>
    <submittedName>
        <fullName evidence="6">WD repeat-containing protein 6</fullName>
    </submittedName>
</protein>
<accession>A0AAV4MDY3</accession>
<organism evidence="6 7">
    <name type="scientific">Caerostris darwini</name>
    <dbReference type="NCBI Taxonomy" id="1538125"/>
    <lineage>
        <taxon>Eukaryota</taxon>
        <taxon>Metazoa</taxon>
        <taxon>Ecdysozoa</taxon>
        <taxon>Arthropoda</taxon>
        <taxon>Chelicerata</taxon>
        <taxon>Arachnida</taxon>
        <taxon>Araneae</taxon>
        <taxon>Araneomorphae</taxon>
        <taxon>Entelegynae</taxon>
        <taxon>Araneoidea</taxon>
        <taxon>Araneidae</taxon>
        <taxon>Caerostris</taxon>
    </lineage>
</organism>
<evidence type="ECO:0000256" key="5">
    <source>
        <dbReference type="ARBA" id="ARBA00022737"/>
    </source>
</evidence>
<sequence length="241" mass="27668">MENEVPLEPIYEFKRHHLCTHITALKTLGNFLFVAESNHVLLYDWQKRVLLEDELVFKNCSIHGIRIDDSNHVLLFGAKSVRIYVFCSSSTKQLVSVTKEFHLNDWIQDIQWLYNYKSTQKYFAAISAHNCLTLYDIDVTKTDVFQSSENCILYTASIVCNNFDAIVIAAGTVFKKIIFWSPQSISTENGKKPLIQSLSGHQGVIFSISYKNFTNYLVQHLMIAVSDFGKSITILCLMRIH</sequence>
<reference evidence="6 7" key="1">
    <citation type="submission" date="2021-06" db="EMBL/GenBank/DDBJ databases">
        <title>Caerostris darwini draft genome.</title>
        <authorList>
            <person name="Kono N."/>
            <person name="Arakawa K."/>
        </authorList>
    </citation>
    <scope>NUCLEOTIDE SEQUENCE [LARGE SCALE GENOMIC DNA]</scope>
</reference>
<keyword evidence="5" id="KW-0677">Repeat</keyword>
<comment type="caution">
    <text evidence="6">The sequence shown here is derived from an EMBL/GenBank/DDBJ whole genome shotgun (WGS) entry which is preliminary data.</text>
</comment>
<proteinExistence type="predicted"/>
<dbReference type="GO" id="GO:0030488">
    <property type="term" value="P:tRNA methylation"/>
    <property type="evidence" value="ECO:0007669"/>
    <property type="project" value="TreeGrafter"/>
</dbReference>
<dbReference type="InterPro" id="IPR015943">
    <property type="entry name" value="WD40/YVTN_repeat-like_dom_sf"/>
</dbReference>
<dbReference type="InterPro" id="IPR051973">
    <property type="entry name" value="tRNA_Anticodon_Mtase-Reg"/>
</dbReference>
<dbReference type="PANTHER" id="PTHR14344:SF3">
    <property type="entry name" value="WD REPEAT-CONTAINING PROTEIN 6"/>
    <property type="match status" value="1"/>
</dbReference>
<comment type="subcellular location">
    <subcellularLocation>
        <location evidence="1">Cytoplasm</location>
    </subcellularLocation>
</comment>
<keyword evidence="4" id="KW-0819">tRNA processing</keyword>
<evidence type="ECO:0000313" key="6">
    <source>
        <dbReference type="EMBL" id="GIX70553.1"/>
    </source>
</evidence>
<dbReference type="EMBL" id="BPLQ01000375">
    <property type="protein sequence ID" value="GIX70553.1"/>
    <property type="molecule type" value="Genomic_DNA"/>
</dbReference>
<evidence type="ECO:0000256" key="3">
    <source>
        <dbReference type="ARBA" id="ARBA00022574"/>
    </source>
</evidence>